<protein>
    <submittedName>
        <fullName evidence="2">Uncharacterized protein</fullName>
    </submittedName>
</protein>
<gene>
    <name evidence="2" type="ORF">C1645_745807</name>
</gene>
<name>A0A397SA60_9GLOM</name>
<evidence type="ECO:0000256" key="1">
    <source>
        <dbReference type="SAM" id="MobiDB-lite"/>
    </source>
</evidence>
<sequence length="299" mass="33038">MVDNIIVNNNTSNSNDHKVYRYDDTSTRLGNIPRTGKDPPLGHTKQHMDADLNESSSNNKIIHNVDNHNNTKTCESRLSSRISPHENNNNNSIEAYETLPMQDVMLLAPINVSSNTIQDNVNDQPIFVDVINSPSPIIPMDTSFTNDPLIKKANKHKKKKSKQEPMMAGPSEFESPHVPTDMLIDVSEHAIVPSEQISPNVSILDHPTLISKEIMDITFNEIISESIDMIVDQLDSTHLSESNPNLTPDQLSARYSPSSTSTGGLDKAHSFTPSNTPISQIDSSIHPLSFDANVAIQRA</sequence>
<feature type="compositionally biased region" description="Polar residues" evidence="1">
    <location>
        <begin position="240"/>
        <end position="263"/>
    </location>
</feature>
<organism evidence="2 3">
    <name type="scientific">Glomus cerebriforme</name>
    <dbReference type="NCBI Taxonomy" id="658196"/>
    <lineage>
        <taxon>Eukaryota</taxon>
        <taxon>Fungi</taxon>
        <taxon>Fungi incertae sedis</taxon>
        <taxon>Mucoromycota</taxon>
        <taxon>Glomeromycotina</taxon>
        <taxon>Glomeromycetes</taxon>
        <taxon>Glomerales</taxon>
        <taxon>Glomeraceae</taxon>
        <taxon>Glomus</taxon>
    </lineage>
</organism>
<accession>A0A397SA60</accession>
<comment type="caution">
    <text evidence="2">The sequence shown here is derived from an EMBL/GenBank/DDBJ whole genome shotgun (WGS) entry which is preliminary data.</text>
</comment>
<feature type="region of interest" description="Disordered" evidence="1">
    <location>
        <begin position="26"/>
        <end position="90"/>
    </location>
</feature>
<dbReference type="EMBL" id="QKYT01001218">
    <property type="protein sequence ID" value="RIA79601.1"/>
    <property type="molecule type" value="Genomic_DNA"/>
</dbReference>
<evidence type="ECO:0000313" key="3">
    <source>
        <dbReference type="Proteomes" id="UP000265703"/>
    </source>
</evidence>
<feature type="compositionally biased region" description="Polar residues" evidence="1">
    <location>
        <begin position="53"/>
        <end position="90"/>
    </location>
</feature>
<feature type="region of interest" description="Disordered" evidence="1">
    <location>
        <begin position="155"/>
        <end position="176"/>
    </location>
</feature>
<reference evidence="2 3" key="1">
    <citation type="submission" date="2018-06" db="EMBL/GenBank/DDBJ databases">
        <title>Comparative genomics reveals the genomic features of Rhizophagus irregularis, R. cerebriforme, R. diaphanum and Gigaspora rosea, and their symbiotic lifestyle signature.</title>
        <authorList>
            <person name="Morin E."/>
            <person name="San Clemente H."/>
            <person name="Chen E.C.H."/>
            <person name="De La Providencia I."/>
            <person name="Hainaut M."/>
            <person name="Kuo A."/>
            <person name="Kohler A."/>
            <person name="Murat C."/>
            <person name="Tang N."/>
            <person name="Roy S."/>
            <person name="Loubradou J."/>
            <person name="Henrissat B."/>
            <person name="Grigoriev I.V."/>
            <person name="Corradi N."/>
            <person name="Roux C."/>
            <person name="Martin F.M."/>
        </authorList>
    </citation>
    <scope>NUCLEOTIDE SEQUENCE [LARGE SCALE GENOMIC DNA]</scope>
    <source>
        <strain evidence="2 3">DAOM 227022</strain>
    </source>
</reference>
<feature type="region of interest" description="Disordered" evidence="1">
    <location>
        <begin position="240"/>
        <end position="270"/>
    </location>
</feature>
<dbReference type="AlphaFoldDB" id="A0A397SA60"/>
<dbReference type="Proteomes" id="UP000265703">
    <property type="component" value="Unassembled WGS sequence"/>
</dbReference>
<proteinExistence type="predicted"/>
<evidence type="ECO:0000313" key="2">
    <source>
        <dbReference type="EMBL" id="RIA79601.1"/>
    </source>
</evidence>
<keyword evidence="3" id="KW-1185">Reference proteome</keyword>